<dbReference type="STRING" id="257708.RGI145_12585"/>
<dbReference type="RefSeq" id="WP_075798643.1">
    <property type="nucleotide sequence ID" value="NZ_CP015583.1"/>
</dbReference>
<keyword evidence="6" id="KW-0902">Two-component regulatory system</keyword>
<dbReference type="InterPro" id="IPR036890">
    <property type="entry name" value="HATPase_C_sf"/>
</dbReference>
<dbReference type="InterPro" id="IPR003594">
    <property type="entry name" value="HATPase_dom"/>
</dbReference>
<dbReference type="SMART" id="SM00387">
    <property type="entry name" value="HATPase_c"/>
    <property type="match status" value="1"/>
</dbReference>
<dbReference type="PROSITE" id="PS50109">
    <property type="entry name" value="HIS_KIN"/>
    <property type="match status" value="1"/>
</dbReference>
<reference evidence="8 9" key="1">
    <citation type="submission" date="2016-05" db="EMBL/GenBank/DDBJ databases">
        <title>Complete Genome and Methylome Analysis of Psychrotrophic Bacterial Isolates from Antarctic Lake Untersee.</title>
        <authorList>
            <person name="Fomenkov A."/>
            <person name="Akimov V.N."/>
            <person name="Vasilyeva L.V."/>
            <person name="Andersen D."/>
            <person name="Vincze T."/>
            <person name="Roberts R.J."/>
        </authorList>
    </citation>
    <scope>NUCLEOTIDE SEQUENCE [LARGE SCALE GENOMIC DNA]</scope>
    <source>
        <strain evidence="8 9">U14-5</strain>
    </source>
</reference>
<dbReference type="CDD" id="cd00075">
    <property type="entry name" value="HATPase"/>
    <property type="match status" value="1"/>
</dbReference>
<comment type="catalytic activity">
    <reaction evidence="1">
        <text>ATP + protein L-histidine = ADP + protein N-phospho-L-histidine.</text>
        <dbReference type="EC" id="2.7.13.3"/>
    </reaction>
</comment>
<dbReference type="Pfam" id="PF02518">
    <property type="entry name" value="HATPase_c"/>
    <property type="match status" value="1"/>
</dbReference>
<keyword evidence="5" id="KW-0418">Kinase</keyword>
<dbReference type="InterPro" id="IPR050980">
    <property type="entry name" value="2C_sensor_his_kinase"/>
</dbReference>
<dbReference type="EMBL" id="CP015583">
    <property type="protein sequence ID" value="APT57826.1"/>
    <property type="molecule type" value="Genomic_DNA"/>
</dbReference>
<evidence type="ECO:0000256" key="3">
    <source>
        <dbReference type="ARBA" id="ARBA00022553"/>
    </source>
</evidence>
<evidence type="ECO:0000256" key="2">
    <source>
        <dbReference type="ARBA" id="ARBA00012438"/>
    </source>
</evidence>
<dbReference type="InterPro" id="IPR004358">
    <property type="entry name" value="Sig_transdc_His_kin-like_C"/>
</dbReference>
<sequence>MAFVPILTLLALVAILAALGLGAVALRQSRRARVAEARLAVEQDALAAQRRHLGILARELTRPGLELMALSERLAQHPDLTVSTSLYLQTIGRLRSGAAHLLNLADETSDSLAEHQAAQGQGRRLTEEPLRLGELLQEALVEVQRPMGEGMRLWRIDPECENVALLGDRRAIGRVLFQILARAVRDTGMGDCIAIHIRRQPGRFALVVEDEGHGATVADLGDTMVTRAGTRGLELGLATSRDLLHAHGGDLTVEAMSGIGSRVWMTLPEHRLLDSGAGA</sequence>
<dbReference type="AlphaFoldDB" id="A0A1L7AGA6"/>
<dbReference type="PANTHER" id="PTHR44936:SF9">
    <property type="entry name" value="SENSOR PROTEIN CREC"/>
    <property type="match status" value="1"/>
</dbReference>
<keyword evidence="4" id="KW-0808">Transferase</keyword>
<dbReference type="EC" id="2.7.13.3" evidence="2"/>
<dbReference type="PANTHER" id="PTHR44936">
    <property type="entry name" value="SENSOR PROTEIN CREC"/>
    <property type="match status" value="1"/>
</dbReference>
<evidence type="ECO:0000256" key="6">
    <source>
        <dbReference type="ARBA" id="ARBA00023012"/>
    </source>
</evidence>
<dbReference type="KEGG" id="rgi:RGI145_12585"/>
<keyword evidence="3" id="KW-0597">Phosphoprotein</keyword>
<evidence type="ECO:0000256" key="5">
    <source>
        <dbReference type="ARBA" id="ARBA00022777"/>
    </source>
</evidence>
<evidence type="ECO:0000256" key="1">
    <source>
        <dbReference type="ARBA" id="ARBA00000085"/>
    </source>
</evidence>
<accession>A0A1L7AGA6</accession>
<proteinExistence type="predicted"/>
<dbReference type="GO" id="GO:0000160">
    <property type="term" value="P:phosphorelay signal transduction system"/>
    <property type="evidence" value="ECO:0007669"/>
    <property type="project" value="UniProtKB-KW"/>
</dbReference>
<gene>
    <name evidence="8" type="ORF">RGI145_12585</name>
</gene>
<dbReference type="Proteomes" id="UP000185494">
    <property type="component" value="Chromosome 1"/>
</dbReference>
<evidence type="ECO:0000313" key="8">
    <source>
        <dbReference type="EMBL" id="APT57826.1"/>
    </source>
</evidence>
<dbReference type="SUPFAM" id="SSF55874">
    <property type="entry name" value="ATPase domain of HSP90 chaperone/DNA topoisomerase II/histidine kinase"/>
    <property type="match status" value="1"/>
</dbReference>
<dbReference type="PRINTS" id="PR00344">
    <property type="entry name" value="BCTRLSENSOR"/>
</dbReference>
<organism evidence="8 9">
    <name type="scientific">Roseomonas gilardii</name>
    <dbReference type="NCBI Taxonomy" id="257708"/>
    <lineage>
        <taxon>Bacteria</taxon>
        <taxon>Pseudomonadati</taxon>
        <taxon>Pseudomonadota</taxon>
        <taxon>Alphaproteobacteria</taxon>
        <taxon>Acetobacterales</taxon>
        <taxon>Roseomonadaceae</taxon>
        <taxon>Roseomonas</taxon>
    </lineage>
</organism>
<protein>
    <recommendedName>
        <fullName evidence="2">histidine kinase</fullName>
        <ecNumber evidence="2">2.7.13.3</ecNumber>
    </recommendedName>
</protein>
<name>A0A1L7AGA6_9PROT</name>
<evidence type="ECO:0000313" key="9">
    <source>
        <dbReference type="Proteomes" id="UP000185494"/>
    </source>
</evidence>
<evidence type="ECO:0000256" key="4">
    <source>
        <dbReference type="ARBA" id="ARBA00022679"/>
    </source>
</evidence>
<dbReference type="GO" id="GO:0004673">
    <property type="term" value="F:protein histidine kinase activity"/>
    <property type="evidence" value="ECO:0007669"/>
    <property type="project" value="UniProtKB-EC"/>
</dbReference>
<dbReference type="InterPro" id="IPR005467">
    <property type="entry name" value="His_kinase_dom"/>
</dbReference>
<evidence type="ECO:0000259" key="7">
    <source>
        <dbReference type="PROSITE" id="PS50109"/>
    </source>
</evidence>
<feature type="domain" description="Histidine kinase" evidence="7">
    <location>
        <begin position="55"/>
        <end position="271"/>
    </location>
</feature>
<dbReference type="Gene3D" id="3.30.565.10">
    <property type="entry name" value="Histidine kinase-like ATPase, C-terminal domain"/>
    <property type="match status" value="1"/>
</dbReference>